<dbReference type="RefSeq" id="WP_139211769.1">
    <property type="nucleotide sequence ID" value="NZ_FOFB01000004.1"/>
</dbReference>
<evidence type="ECO:0000313" key="2">
    <source>
        <dbReference type="EMBL" id="SEP98160.1"/>
    </source>
</evidence>
<proteinExistence type="predicted"/>
<gene>
    <name evidence="2" type="ORF">SAMN05444359_104125</name>
</gene>
<dbReference type="InterPro" id="IPR046173">
    <property type="entry name" value="DUF6175"/>
</dbReference>
<dbReference type="Proteomes" id="UP000199021">
    <property type="component" value="Unassembled WGS sequence"/>
</dbReference>
<keyword evidence="3" id="KW-1185">Reference proteome</keyword>
<dbReference type="Pfam" id="PF19672">
    <property type="entry name" value="DUF6175"/>
    <property type="match status" value="1"/>
</dbReference>
<reference evidence="3" key="1">
    <citation type="submission" date="2016-10" db="EMBL/GenBank/DDBJ databases">
        <authorList>
            <person name="Varghese N."/>
            <person name="Submissions S."/>
        </authorList>
    </citation>
    <scope>NUCLEOTIDE SEQUENCE [LARGE SCALE GENOMIC DNA]</scope>
    <source>
        <strain evidence="3">DSM 24740</strain>
    </source>
</reference>
<accession>A0A1H9CA92</accession>
<dbReference type="AlphaFoldDB" id="A0A1H9CA92"/>
<evidence type="ECO:0000256" key="1">
    <source>
        <dbReference type="SAM" id="SignalP"/>
    </source>
</evidence>
<feature type="signal peptide" evidence="1">
    <location>
        <begin position="1"/>
        <end position="17"/>
    </location>
</feature>
<feature type="chain" id="PRO_5011743656" evidence="1">
    <location>
        <begin position="18"/>
        <end position="288"/>
    </location>
</feature>
<name>A0A1H9CA92_9BACT</name>
<dbReference type="InParanoid" id="A0A1H9CA92"/>
<dbReference type="EMBL" id="FOFB01000004">
    <property type="protein sequence ID" value="SEP98160.1"/>
    <property type="molecule type" value="Genomic_DNA"/>
</dbReference>
<organism evidence="2 3">
    <name type="scientific">Neolewinella agarilytica</name>
    <dbReference type="NCBI Taxonomy" id="478744"/>
    <lineage>
        <taxon>Bacteria</taxon>
        <taxon>Pseudomonadati</taxon>
        <taxon>Bacteroidota</taxon>
        <taxon>Saprospiria</taxon>
        <taxon>Saprospirales</taxon>
        <taxon>Lewinellaceae</taxon>
        <taxon>Neolewinella</taxon>
    </lineage>
</organism>
<protein>
    <submittedName>
        <fullName evidence="2">Uncharacterized protein</fullName>
    </submittedName>
</protein>
<dbReference type="STRING" id="478744.SAMN05444359_104125"/>
<sequence length="288" mass="32402">MRLFSIFLIMLWGVSLAAQENTQTVQPTIMVIPFAKEDEQLRTALEKNEALRIAVSKVKEGFDDRGYSTIDFRSKLNQLGNDQVMESDNVTSLKQMVIELSGADIFVEVEVQKNRSSSGNSVAVVLSAYDAYSSESLANKVGTSPKFYSEDYAKLTTRALGDNVEELLNTIQLKFDDIVANGRTITMNIGFSQASEYDMDSEVGVDEDLLSDVIEDWLYDNSFGNYYHLQGITATKMIVDAFKVPLRDDKGRNFRVSRLASQFRKDFSELGLEITRDVQGNRIFLTIN</sequence>
<dbReference type="OrthoDB" id="1044519at2"/>
<keyword evidence="1" id="KW-0732">Signal</keyword>
<evidence type="ECO:0000313" key="3">
    <source>
        <dbReference type="Proteomes" id="UP000199021"/>
    </source>
</evidence>